<protein>
    <submittedName>
        <fullName evidence="1">TPR repeat protein</fullName>
    </submittedName>
</protein>
<comment type="caution">
    <text evidence="1">The sequence shown here is derived from an EMBL/GenBank/DDBJ whole genome shotgun (WGS) entry which is preliminary data.</text>
</comment>
<dbReference type="InterPro" id="IPR011990">
    <property type="entry name" value="TPR-like_helical_dom_sf"/>
</dbReference>
<dbReference type="Proteomes" id="UP000035100">
    <property type="component" value="Unassembled WGS sequence"/>
</dbReference>
<name>A0A0D0Q1J1_9RHOB</name>
<evidence type="ECO:0000313" key="2">
    <source>
        <dbReference type="Proteomes" id="UP000035100"/>
    </source>
</evidence>
<proteinExistence type="predicted"/>
<sequence length="69" mass="7346">MQDYEAALDDLDTALALNPDHVAALSGRALTLMGLGRMDEGQAALRAALALNPWLGERAMLIELPGEDI</sequence>
<dbReference type="eggNOG" id="COG0457">
    <property type="taxonomic scope" value="Bacteria"/>
</dbReference>
<keyword evidence="2" id="KW-1185">Reference proteome</keyword>
<organism evidence="1 2">
    <name type="scientific">Wenxinia marina DSM 24838</name>
    <dbReference type="NCBI Taxonomy" id="1123501"/>
    <lineage>
        <taxon>Bacteria</taxon>
        <taxon>Pseudomonadati</taxon>
        <taxon>Pseudomonadota</taxon>
        <taxon>Alphaproteobacteria</taxon>
        <taxon>Rhodobacterales</taxon>
        <taxon>Roseobacteraceae</taxon>
        <taxon>Wenxinia</taxon>
    </lineage>
</organism>
<accession>A0A0D0Q1J1</accession>
<dbReference type="Pfam" id="PF14559">
    <property type="entry name" value="TPR_19"/>
    <property type="match status" value="1"/>
</dbReference>
<dbReference type="AlphaFoldDB" id="A0A0D0Q1J1"/>
<dbReference type="SUPFAM" id="SSF48452">
    <property type="entry name" value="TPR-like"/>
    <property type="match status" value="1"/>
</dbReference>
<dbReference type="STRING" id="1123501.Wenmar_03092"/>
<dbReference type="PATRIC" id="fig|1123501.6.peg.3213"/>
<reference evidence="1 2" key="1">
    <citation type="submission" date="2013-01" db="EMBL/GenBank/DDBJ databases">
        <authorList>
            <person name="Fiebig A."/>
            <person name="Goeker M."/>
            <person name="Klenk H.-P.P."/>
        </authorList>
    </citation>
    <scope>NUCLEOTIDE SEQUENCE [LARGE SCALE GENOMIC DNA]</scope>
    <source>
        <strain evidence="1 2">DSM 24838</strain>
    </source>
</reference>
<dbReference type="EMBL" id="AONG01000014">
    <property type="protein sequence ID" value="KIQ68444.1"/>
    <property type="molecule type" value="Genomic_DNA"/>
</dbReference>
<evidence type="ECO:0000313" key="1">
    <source>
        <dbReference type="EMBL" id="KIQ68444.1"/>
    </source>
</evidence>
<dbReference type="Gene3D" id="1.25.40.10">
    <property type="entry name" value="Tetratricopeptide repeat domain"/>
    <property type="match status" value="1"/>
</dbReference>
<gene>
    <name evidence="1" type="ORF">Wenmar_03092</name>
</gene>